<dbReference type="VEuPathDB" id="FungiDB:AMAG_03004"/>
<feature type="compositionally biased region" description="Basic and acidic residues" evidence="2">
    <location>
        <begin position="152"/>
        <end position="202"/>
    </location>
</feature>
<dbReference type="GO" id="GO:0005684">
    <property type="term" value="C:U2-type spliceosomal complex"/>
    <property type="evidence" value="ECO:0007669"/>
    <property type="project" value="TreeGrafter"/>
</dbReference>
<dbReference type="STRING" id="578462.A0A0L0S3Z2"/>
<accession>A0A0L0S3Z2</accession>
<protein>
    <recommendedName>
        <fullName evidence="5">Pre-mRNA-splicing factor CWC26</fullName>
    </recommendedName>
</protein>
<organism evidence="3 4">
    <name type="scientific">Allomyces macrogynus (strain ATCC 38327)</name>
    <name type="common">Allomyces javanicus var. macrogynus</name>
    <dbReference type="NCBI Taxonomy" id="578462"/>
    <lineage>
        <taxon>Eukaryota</taxon>
        <taxon>Fungi</taxon>
        <taxon>Fungi incertae sedis</taxon>
        <taxon>Blastocladiomycota</taxon>
        <taxon>Blastocladiomycetes</taxon>
        <taxon>Blastocladiales</taxon>
        <taxon>Blastocladiaceae</taxon>
        <taxon>Allomyces</taxon>
    </lineage>
</organism>
<proteinExistence type="inferred from homology"/>
<reference evidence="3 4" key="1">
    <citation type="submission" date="2009-11" db="EMBL/GenBank/DDBJ databases">
        <title>Annotation of Allomyces macrogynus ATCC 38327.</title>
        <authorList>
            <consortium name="The Broad Institute Genome Sequencing Platform"/>
            <person name="Russ C."/>
            <person name="Cuomo C."/>
            <person name="Burger G."/>
            <person name="Gray M.W."/>
            <person name="Holland P.W.H."/>
            <person name="King N."/>
            <person name="Lang F.B.F."/>
            <person name="Roger A.J."/>
            <person name="Ruiz-Trillo I."/>
            <person name="Young S.K."/>
            <person name="Zeng Q."/>
            <person name="Gargeya S."/>
            <person name="Fitzgerald M."/>
            <person name="Haas B."/>
            <person name="Abouelleil A."/>
            <person name="Alvarado L."/>
            <person name="Arachchi H.M."/>
            <person name="Berlin A."/>
            <person name="Chapman S.B."/>
            <person name="Gearin G."/>
            <person name="Goldberg J."/>
            <person name="Griggs A."/>
            <person name="Gujja S."/>
            <person name="Hansen M."/>
            <person name="Heiman D."/>
            <person name="Howarth C."/>
            <person name="Larimer J."/>
            <person name="Lui A."/>
            <person name="MacDonald P.J.P."/>
            <person name="McCowen C."/>
            <person name="Montmayeur A."/>
            <person name="Murphy C."/>
            <person name="Neiman D."/>
            <person name="Pearson M."/>
            <person name="Priest M."/>
            <person name="Roberts A."/>
            <person name="Saif S."/>
            <person name="Shea T."/>
            <person name="Sisk P."/>
            <person name="Stolte C."/>
            <person name="Sykes S."/>
            <person name="Wortman J."/>
            <person name="Nusbaum C."/>
            <person name="Birren B."/>
        </authorList>
    </citation>
    <scope>NUCLEOTIDE SEQUENCE [LARGE SCALE GENOMIC DNA]</scope>
    <source>
        <strain evidence="3 4">ATCC 38327</strain>
    </source>
</reference>
<evidence type="ECO:0000313" key="3">
    <source>
        <dbReference type="EMBL" id="KNE57272.1"/>
    </source>
</evidence>
<keyword evidence="4" id="KW-1185">Reference proteome</keyword>
<dbReference type="OrthoDB" id="6022at2759"/>
<feature type="region of interest" description="Disordered" evidence="2">
    <location>
        <begin position="1"/>
        <end position="30"/>
    </location>
</feature>
<dbReference type="Pfam" id="PF09736">
    <property type="entry name" value="Bud13"/>
    <property type="match status" value="1"/>
</dbReference>
<evidence type="ECO:0000256" key="1">
    <source>
        <dbReference type="ARBA" id="ARBA00011069"/>
    </source>
</evidence>
<dbReference type="AlphaFoldDB" id="A0A0L0S3Z2"/>
<sequence>MASKDYLAKYLSSSKPKKPKKPKSAAPSAAQIIDEDDVAAIQWDASSSTSAIHDADDMSYRFGGSSSTLRTRGAPIPLAEPANRGRSTSRSPSPAGRRVRHDSDSEDDRGPRERHDSDSDSEPDDDGGRGRARPRGGSDTGADDGQGAATVYRDKMGRRVAVEDVYRDAETKEREREEKKRRDYEWGLGKVQRDQARERSRAAAEGPFARTADDVDLNRELRDRDRWGDPAAKMGVETAAKKARKASNRPTFQGAWPSNRYNIPPGFRWDGVDRSNGFEAKLLMGANEKAVFEEKAYRWRSEDM</sequence>
<evidence type="ECO:0000256" key="2">
    <source>
        <dbReference type="SAM" id="MobiDB-lite"/>
    </source>
</evidence>
<evidence type="ECO:0008006" key="5">
    <source>
        <dbReference type="Google" id="ProtNLM"/>
    </source>
</evidence>
<dbReference type="InterPro" id="IPR018609">
    <property type="entry name" value="Bud13"/>
</dbReference>
<evidence type="ECO:0000313" key="4">
    <source>
        <dbReference type="Proteomes" id="UP000054350"/>
    </source>
</evidence>
<dbReference type="InterPro" id="IPR051112">
    <property type="entry name" value="CWC26_splicing_factor"/>
</dbReference>
<dbReference type="Proteomes" id="UP000054350">
    <property type="component" value="Unassembled WGS sequence"/>
</dbReference>
<comment type="similarity">
    <text evidence="1">Belongs to the CWC26 family.</text>
</comment>
<name>A0A0L0S3Z2_ALLM3</name>
<feature type="region of interest" description="Disordered" evidence="2">
    <location>
        <begin position="48"/>
        <end position="260"/>
    </location>
</feature>
<dbReference type="PANTHER" id="PTHR31809">
    <property type="entry name" value="BUD13 HOMOLOG"/>
    <property type="match status" value="1"/>
</dbReference>
<dbReference type="GO" id="GO:0003723">
    <property type="term" value="F:RNA binding"/>
    <property type="evidence" value="ECO:0007669"/>
    <property type="project" value="TreeGrafter"/>
</dbReference>
<reference evidence="4" key="2">
    <citation type="submission" date="2009-11" db="EMBL/GenBank/DDBJ databases">
        <title>The Genome Sequence of Allomyces macrogynus strain ATCC 38327.</title>
        <authorList>
            <consortium name="The Broad Institute Genome Sequencing Platform"/>
            <person name="Russ C."/>
            <person name="Cuomo C."/>
            <person name="Shea T."/>
            <person name="Young S.K."/>
            <person name="Zeng Q."/>
            <person name="Koehrsen M."/>
            <person name="Haas B."/>
            <person name="Borodovsky M."/>
            <person name="Guigo R."/>
            <person name="Alvarado L."/>
            <person name="Berlin A."/>
            <person name="Borenstein D."/>
            <person name="Chen Z."/>
            <person name="Engels R."/>
            <person name="Freedman E."/>
            <person name="Gellesch M."/>
            <person name="Goldberg J."/>
            <person name="Griggs A."/>
            <person name="Gujja S."/>
            <person name="Heiman D."/>
            <person name="Hepburn T."/>
            <person name="Howarth C."/>
            <person name="Jen D."/>
            <person name="Larson L."/>
            <person name="Lewis B."/>
            <person name="Mehta T."/>
            <person name="Park D."/>
            <person name="Pearson M."/>
            <person name="Roberts A."/>
            <person name="Saif S."/>
            <person name="Shenoy N."/>
            <person name="Sisk P."/>
            <person name="Stolte C."/>
            <person name="Sykes S."/>
            <person name="Walk T."/>
            <person name="White J."/>
            <person name="Yandava C."/>
            <person name="Burger G."/>
            <person name="Gray M.W."/>
            <person name="Holland P.W.H."/>
            <person name="King N."/>
            <person name="Lang F.B.F."/>
            <person name="Roger A.J."/>
            <person name="Ruiz-Trillo I."/>
            <person name="Lander E."/>
            <person name="Nusbaum C."/>
        </authorList>
    </citation>
    <scope>NUCLEOTIDE SEQUENCE [LARGE SCALE GENOMIC DNA]</scope>
    <source>
        <strain evidence="4">ATCC 38327</strain>
    </source>
</reference>
<feature type="compositionally biased region" description="Basic and acidic residues" evidence="2">
    <location>
        <begin position="211"/>
        <end position="228"/>
    </location>
</feature>
<dbReference type="GO" id="GO:0000398">
    <property type="term" value="P:mRNA splicing, via spliceosome"/>
    <property type="evidence" value="ECO:0007669"/>
    <property type="project" value="TreeGrafter"/>
</dbReference>
<feature type="compositionally biased region" description="Basic and acidic residues" evidence="2">
    <location>
        <begin position="108"/>
        <end position="118"/>
    </location>
</feature>
<gene>
    <name evidence="3" type="ORF">AMAG_03004</name>
</gene>
<dbReference type="eggNOG" id="KOG2654">
    <property type="taxonomic scope" value="Eukaryota"/>
</dbReference>
<dbReference type="GO" id="GO:0070274">
    <property type="term" value="C:RES complex"/>
    <property type="evidence" value="ECO:0007669"/>
    <property type="project" value="TreeGrafter"/>
</dbReference>
<dbReference type="OMA" id="FQGAWPS"/>
<dbReference type="EMBL" id="GG745331">
    <property type="protein sequence ID" value="KNE57272.1"/>
    <property type="molecule type" value="Genomic_DNA"/>
</dbReference>
<dbReference type="PANTHER" id="PTHR31809:SF0">
    <property type="entry name" value="BUD13 HOMOLOG"/>
    <property type="match status" value="1"/>
</dbReference>